<dbReference type="EMBL" id="MG011690">
    <property type="protein sequence ID" value="AVK76256.1"/>
    <property type="molecule type" value="Genomic_DNA"/>
</dbReference>
<dbReference type="PANTHER" id="PTHR46586">
    <property type="entry name" value="ANKYRIN REPEAT-CONTAINING PROTEIN"/>
    <property type="match status" value="1"/>
</dbReference>
<protein>
    <submittedName>
        <fullName evidence="2">Uncharacterized protein</fullName>
    </submittedName>
</protein>
<feature type="region of interest" description="Disordered" evidence="1">
    <location>
        <begin position="1"/>
        <end position="37"/>
    </location>
</feature>
<feature type="region of interest" description="Disordered" evidence="1">
    <location>
        <begin position="508"/>
        <end position="560"/>
    </location>
</feature>
<dbReference type="Proteomes" id="UP000249287">
    <property type="component" value="Segment"/>
</dbReference>
<gene>
    <name evidence="2" type="ORF">pneo_cds_649</name>
</gene>
<organism evidence="2">
    <name type="scientific">Pandoravirus neocaledonia</name>
    <dbReference type="NCBI Taxonomy" id="2107708"/>
    <lineage>
        <taxon>Viruses</taxon>
        <taxon>Pandoravirus</taxon>
    </lineage>
</organism>
<dbReference type="GeneID" id="36842969"/>
<dbReference type="PANTHER" id="PTHR46586:SF3">
    <property type="entry name" value="ANKYRIN REPEAT-CONTAINING PROTEIN"/>
    <property type="match status" value="1"/>
</dbReference>
<proteinExistence type="predicted"/>
<dbReference type="RefSeq" id="YP_009482259.1">
    <property type="nucleotide sequence ID" value="NC_037666.1"/>
</dbReference>
<feature type="compositionally biased region" description="Basic and acidic residues" evidence="1">
    <location>
        <begin position="1"/>
        <end position="16"/>
    </location>
</feature>
<accession>A0A2U7UCU0</accession>
<reference evidence="2" key="1">
    <citation type="journal article" date="2018" name="Nat. Commun.">
        <title>Diversity and evolution of the emerging Pandoraviridae family.</title>
        <authorList>
            <person name="Legendre M."/>
            <person name="Fabre E."/>
            <person name="Poirot O."/>
            <person name="Jeudy S."/>
            <person name="Lartigue A."/>
            <person name="Alempic J.M."/>
            <person name="Beucher L."/>
            <person name="Philippe N."/>
            <person name="Bertaux L."/>
            <person name="Christo-Foroux E."/>
            <person name="Labadie K."/>
            <person name="Coute Y."/>
            <person name="Abergel C."/>
            <person name="Claverie J.M."/>
        </authorList>
    </citation>
    <scope>NUCLEOTIDE SEQUENCE [LARGE SCALE GENOMIC DNA]</scope>
    <source>
        <strain evidence="2">Neocaledonia</strain>
    </source>
</reference>
<dbReference type="InterPro" id="IPR052050">
    <property type="entry name" value="SecEffector_AnkRepeat"/>
</dbReference>
<evidence type="ECO:0000256" key="1">
    <source>
        <dbReference type="SAM" id="MobiDB-lite"/>
    </source>
</evidence>
<evidence type="ECO:0000313" key="2">
    <source>
        <dbReference type="EMBL" id="AVK76256.1"/>
    </source>
</evidence>
<name>A0A2U7UCU0_9VIRU</name>
<sequence>MMSALEKQDAAGRDEATSGDAATPQGTGGLVDDRPTGLGDLPPEVRAQIVGMLVSPRHIAAARMASRLFAVSDDMDTVMLRRTSLLGVSSILLSRAPLPLIAKALQAFGPIRDPFILVTAASLGRLDVLRLVHAAIEANPAAGKVMTSHHLVVAVESALRQGHVDVARYIMSRSIAGVRYGAVSGARLCVPAAAGGHATSMAFAHDHLAKGSGDAPCVCTSDIGRLAWEAPLPDAALWLKEHGCTGYTAPTSDDLDRAIACGCDDTLRAILTEIDVCHRQPSRTVDRALCAACCDGNLSTVMIAARAGLVVRAMPLYVGASACGHTHILDYAESLFGTPRDVLRAAAIAAAGSTEGADSMRWISAKRPDVIDVTIMWMAIKSASLDTVRIIDGVLGATFDWQRAAHAVLDRGEIRVLEFAVKEKGTVVDVMAVEDGVTLTPCLAQWLVSHYGLDAMQPVFDAVSTAAARNKKKVSFLNSLESVKGACVRERSLTKALADVYHFRWDDSGGADDPTGGRDPCGCRRCRRQPESPRPIKRPRTDPTTEGAAASGATQSPTVH</sequence>
<dbReference type="KEGG" id="vg:36842969"/>